<keyword evidence="1" id="KW-1133">Transmembrane helix</keyword>
<protein>
    <submittedName>
        <fullName evidence="2">NAD(P)-binding domain-containing protein</fullName>
    </submittedName>
</protein>
<accession>A0ABW5S305</accession>
<dbReference type="Pfam" id="PF13738">
    <property type="entry name" value="Pyr_redox_3"/>
    <property type="match status" value="1"/>
</dbReference>
<dbReference type="Gene3D" id="3.50.50.60">
    <property type="entry name" value="FAD/NAD(P)-binding domain"/>
    <property type="match status" value="1"/>
</dbReference>
<keyword evidence="1" id="KW-0472">Membrane</keyword>
<reference evidence="3" key="1">
    <citation type="journal article" date="2019" name="Int. J. Syst. Evol. Microbiol.">
        <title>The Global Catalogue of Microorganisms (GCM) 10K type strain sequencing project: providing services to taxonomists for standard genome sequencing and annotation.</title>
        <authorList>
            <consortium name="The Broad Institute Genomics Platform"/>
            <consortium name="The Broad Institute Genome Sequencing Center for Infectious Disease"/>
            <person name="Wu L."/>
            <person name="Ma J."/>
        </authorList>
    </citation>
    <scope>NUCLEOTIDE SEQUENCE [LARGE SCALE GENOMIC DNA]</scope>
    <source>
        <strain evidence="3">TISTR 2466</strain>
    </source>
</reference>
<evidence type="ECO:0000256" key="1">
    <source>
        <dbReference type="SAM" id="Phobius"/>
    </source>
</evidence>
<sequence length="270" mass="30079">MQNIVIVGAGAAGIGLGVLLQKAGIKHFSILEKDKIGSSFRQWPKEMRMDTPSFPRQGFGALDLNALSLFSAAHHVWLFLPYIVLLMLGGVLHTRIWHKHKAAALSEAPFIRRSFLQTPTWRDPLFRLRSVIRQFLLHAMPIFRIICLLASFLDIFNLIHYVAHLFYPLLALLNLPTEAGIGIAFSMIRKDGMLIFNEGSGTLLAQLSIGQLFLLVFLASTVSACAVTIWTVGRELGIKEAAKLISRQLITSIICSTALFLALFQLPRLF</sequence>
<evidence type="ECO:0000313" key="2">
    <source>
        <dbReference type="EMBL" id="MFD2693724.1"/>
    </source>
</evidence>
<dbReference type="Proteomes" id="UP001597399">
    <property type="component" value="Unassembled WGS sequence"/>
</dbReference>
<dbReference type="RefSeq" id="WP_253064838.1">
    <property type="nucleotide sequence ID" value="NZ_JAMXWM010000032.1"/>
</dbReference>
<feature type="transmembrane region" description="Helical" evidence="1">
    <location>
        <begin position="135"/>
        <end position="159"/>
    </location>
</feature>
<dbReference type="SUPFAM" id="SSF51905">
    <property type="entry name" value="FAD/NAD(P)-binding domain"/>
    <property type="match status" value="1"/>
</dbReference>
<feature type="transmembrane region" description="Helical" evidence="1">
    <location>
        <begin position="72"/>
        <end position="92"/>
    </location>
</feature>
<comment type="caution">
    <text evidence="2">The sequence shown here is derived from an EMBL/GenBank/DDBJ whole genome shotgun (WGS) entry which is preliminary data.</text>
</comment>
<dbReference type="EMBL" id="JBHUMQ010000019">
    <property type="protein sequence ID" value="MFD2693724.1"/>
    <property type="molecule type" value="Genomic_DNA"/>
</dbReference>
<name>A0ABW5S305_9BACL</name>
<evidence type="ECO:0000313" key="3">
    <source>
        <dbReference type="Proteomes" id="UP001597399"/>
    </source>
</evidence>
<dbReference type="InterPro" id="IPR036188">
    <property type="entry name" value="FAD/NAD-bd_sf"/>
</dbReference>
<organism evidence="2 3">
    <name type="scientific">Sporolactobacillus shoreicorticis</name>
    <dbReference type="NCBI Taxonomy" id="1923877"/>
    <lineage>
        <taxon>Bacteria</taxon>
        <taxon>Bacillati</taxon>
        <taxon>Bacillota</taxon>
        <taxon>Bacilli</taxon>
        <taxon>Bacillales</taxon>
        <taxon>Sporolactobacillaceae</taxon>
        <taxon>Sporolactobacillus</taxon>
    </lineage>
</organism>
<feature type="transmembrane region" description="Helical" evidence="1">
    <location>
        <begin position="244"/>
        <end position="264"/>
    </location>
</feature>
<gene>
    <name evidence="2" type="ORF">ACFSUE_08825</name>
</gene>
<keyword evidence="3" id="KW-1185">Reference proteome</keyword>
<feature type="transmembrane region" description="Helical" evidence="1">
    <location>
        <begin position="209"/>
        <end position="232"/>
    </location>
</feature>
<proteinExistence type="predicted"/>
<keyword evidence="1" id="KW-0812">Transmembrane</keyword>